<dbReference type="PANTHER" id="PTHR15598">
    <property type="entry name" value="ENHANCER OF MRNA-DECAPPING PROTEIN 4"/>
    <property type="match status" value="1"/>
</dbReference>
<evidence type="ECO:0000313" key="11">
    <source>
        <dbReference type="Proteomes" id="UP001652625"/>
    </source>
</evidence>
<dbReference type="InterPro" id="IPR036322">
    <property type="entry name" value="WD40_repeat_dom_sf"/>
</dbReference>
<dbReference type="InterPro" id="IPR001680">
    <property type="entry name" value="WD40_rpt"/>
</dbReference>
<keyword evidence="11" id="KW-1185">Reference proteome</keyword>
<dbReference type="Pfam" id="PF21289">
    <property type="entry name" value="EDC4_C"/>
    <property type="match status" value="1"/>
</dbReference>
<evidence type="ECO:0000256" key="8">
    <source>
        <dbReference type="SAM" id="Coils"/>
    </source>
</evidence>
<dbReference type="Gene3D" id="1.10.220.100">
    <property type="entry name" value="conserved c-terminal region of ge- 1"/>
    <property type="match status" value="1"/>
</dbReference>
<dbReference type="PROSITE" id="PS50294">
    <property type="entry name" value="WD_REPEATS_REGION"/>
    <property type="match status" value="1"/>
</dbReference>
<dbReference type="SUPFAM" id="SSF50978">
    <property type="entry name" value="WD40 repeat-like"/>
    <property type="match status" value="1"/>
</dbReference>
<evidence type="ECO:0000256" key="2">
    <source>
        <dbReference type="ARBA" id="ARBA00009639"/>
    </source>
</evidence>
<protein>
    <submittedName>
        <fullName evidence="12">Enhancer of mRNA-decapping protein 4 isoform X2</fullName>
    </submittedName>
</protein>
<dbReference type="Pfam" id="PF16529">
    <property type="entry name" value="Ge1_WD40"/>
    <property type="match status" value="1"/>
</dbReference>
<feature type="domain" description="Enhancer of mRNA-decapping protein 4 C-terminal" evidence="10">
    <location>
        <begin position="898"/>
        <end position="1021"/>
    </location>
</feature>
<evidence type="ECO:0000259" key="10">
    <source>
        <dbReference type="Pfam" id="PF21289"/>
    </source>
</evidence>
<keyword evidence="5" id="KW-0677">Repeat</keyword>
<reference evidence="12" key="1">
    <citation type="submission" date="2025-08" db="UniProtKB">
        <authorList>
            <consortium name="RefSeq"/>
        </authorList>
    </citation>
    <scope>IDENTIFICATION</scope>
</reference>
<comment type="subcellular location">
    <subcellularLocation>
        <location evidence="1">Cytoplasm</location>
        <location evidence="1">P-body</location>
    </subcellularLocation>
</comment>
<dbReference type="PANTHER" id="PTHR15598:SF5">
    <property type="entry name" value="ENHANCER OF MRNA-DECAPPING PROTEIN 4"/>
    <property type="match status" value="1"/>
</dbReference>
<keyword evidence="4 7" id="KW-0853">WD repeat</keyword>
<feature type="repeat" description="WD" evidence="7">
    <location>
        <begin position="224"/>
        <end position="265"/>
    </location>
</feature>
<proteinExistence type="inferred from homology"/>
<dbReference type="GeneID" id="100206712"/>
<evidence type="ECO:0000256" key="7">
    <source>
        <dbReference type="PROSITE-ProRule" id="PRU00221"/>
    </source>
</evidence>
<organism evidence="11 12">
    <name type="scientific">Hydra vulgaris</name>
    <name type="common">Hydra</name>
    <name type="synonym">Hydra attenuata</name>
    <dbReference type="NCBI Taxonomy" id="6087"/>
    <lineage>
        <taxon>Eukaryota</taxon>
        <taxon>Metazoa</taxon>
        <taxon>Cnidaria</taxon>
        <taxon>Hydrozoa</taxon>
        <taxon>Hydroidolina</taxon>
        <taxon>Anthoathecata</taxon>
        <taxon>Aplanulata</taxon>
        <taxon>Hydridae</taxon>
        <taxon>Hydra</taxon>
    </lineage>
</organism>
<accession>A0ABM4DK98</accession>
<dbReference type="Proteomes" id="UP001652625">
    <property type="component" value="Chromosome 15"/>
</dbReference>
<evidence type="ECO:0000256" key="5">
    <source>
        <dbReference type="ARBA" id="ARBA00022737"/>
    </source>
</evidence>
<dbReference type="RefSeq" id="XP_065674951.1">
    <property type="nucleotide sequence ID" value="XM_065818879.1"/>
</dbReference>
<comment type="similarity">
    <text evidence="2">Belongs to the WD repeat EDC4 family.</text>
</comment>
<feature type="coiled-coil region" evidence="8">
    <location>
        <begin position="582"/>
        <end position="609"/>
    </location>
</feature>
<dbReference type="InterPro" id="IPR044938">
    <property type="entry name" value="EDC4_C_sf"/>
</dbReference>
<sequence>MEFLVSERLQNIPQQIQCEGKDFRNFHNLFGTDIEIFASNIDPTESNTASNMIKFSQISKFEWEEKYYNGNLVSCNNEYIAYVLPSKKNDDHVRVINLLTSMRVLLRGFVMKVVDLCFESLTSNLLACVDQEGTLFIFEILEENGNVKSKNILTLYQDQIFNSDMYRVVWSPKVLSSLDSGETILAFSSNTQAYVYDLKRIKSAYPDNLPIRLSEIKHGVICVNNCHSKSITSIAVSPDVRVLATSSLDGEVKFWSLDFNESDSVSCLHEWEPHNGDPVTCLIFCDNLMSTDDSAPFWRYLITGTANNSVLKLWCAVKWVCIQTLTFKSSPIFPSYLPCMKVMLDISAKYLIVSDIYKKVVYICQLHEDKEKDSIIFVSISEFILKEPQLSFSIHSTKVKKKSFATFGDTTEELNGELDDELIYDMGDGNSHSCIVHIYSIQKSALQKLSIKFNVNLSNEHTASCLSNATSSQDDLISMKDVLSDVDSYVESFDDKFCGAVILNEKVNQVDHLLNDYLNEKMDNVVLNSYCNETVTDDLLIQPVEAEPVKAEKPTEVSIENVKFVGSGEMTQDAANQIYELLQSQQKLISSQQQELREMKDMLKIIVNQQSMNKDVDSDYSNRDDLKVFMQLLQKSATSNFNKACKDFNKSCSERLEQAIKELTSELQLKQDHSSQVVNQAVASKIEKSIKQDMKHMIQPALEKLHTKYLETINTQVLQKLAIWERTFCESTQEFMKSKNFIDSISCAVAGALEGLIPSSYRESFQNILIPGFEKASLAMFMQINQAFQQGTKQYLEKLEGHLESKRQKHEEKFEPMVATLHEIVTKFQHPIERQGSFDDQQMSQYVERFQQNVVKAIEALIVPAVINKISQFMDKLSAKPNEDASNVEDLETKKKRIDKFIETKNFTDAFNVALHADNLSVVVHVCSKVDPSDLFSLEDPFPQNYILSLIQQLSVDLNQDTEIKTKYLEESIMALNPSDDVTKDHMPGVLHGLNGMLNDTIDFLFSNDPTNKQIKPLKMLLMASKSLLVGE</sequence>
<dbReference type="InterPro" id="IPR045152">
    <property type="entry name" value="EDC4-like"/>
</dbReference>
<dbReference type="InterPro" id="IPR049404">
    <property type="entry name" value="EDC4_C"/>
</dbReference>
<evidence type="ECO:0000259" key="9">
    <source>
        <dbReference type="Pfam" id="PF16529"/>
    </source>
</evidence>
<keyword evidence="3" id="KW-0963">Cytoplasm</keyword>
<evidence type="ECO:0000256" key="6">
    <source>
        <dbReference type="ARBA" id="ARBA00023054"/>
    </source>
</evidence>
<dbReference type="SMART" id="SM00320">
    <property type="entry name" value="WD40"/>
    <property type="match status" value="3"/>
</dbReference>
<gene>
    <name evidence="12" type="primary">LOC100206712</name>
</gene>
<dbReference type="PROSITE" id="PS50082">
    <property type="entry name" value="WD_REPEATS_2"/>
    <property type="match status" value="1"/>
</dbReference>
<dbReference type="Gene3D" id="2.130.10.10">
    <property type="entry name" value="YVTN repeat-like/Quinoprotein amine dehydrogenase"/>
    <property type="match status" value="1"/>
</dbReference>
<evidence type="ECO:0000256" key="1">
    <source>
        <dbReference type="ARBA" id="ARBA00004201"/>
    </source>
</evidence>
<feature type="domain" description="Enhancer of mRNA-decapping protein 4 WD40 repeat region" evidence="9">
    <location>
        <begin position="50"/>
        <end position="371"/>
    </location>
</feature>
<keyword evidence="6 8" id="KW-0175">Coiled coil</keyword>
<evidence type="ECO:0000313" key="12">
    <source>
        <dbReference type="RefSeq" id="XP_065674951.1"/>
    </source>
</evidence>
<dbReference type="InterPro" id="IPR032401">
    <property type="entry name" value="EDC4_WD40"/>
</dbReference>
<name>A0ABM4DK98_HYDVU</name>
<dbReference type="InterPro" id="IPR015943">
    <property type="entry name" value="WD40/YVTN_repeat-like_dom_sf"/>
</dbReference>
<evidence type="ECO:0000256" key="3">
    <source>
        <dbReference type="ARBA" id="ARBA00022490"/>
    </source>
</evidence>
<dbReference type="Gene3D" id="6.10.140.270">
    <property type="match status" value="1"/>
</dbReference>
<evidence type="ECO:0000256" key="4">
    <source>
        <dbReference type="ARBA" id="ARBA00022574"/>
    </source>
</evidence>